<name>A0A1Z1MDL3_9FLOR</name>
<dbReference type="AlphaFoldDB" id="A0A1Z1MDL3"/>
<keyword evidence="1" id="KW-0150">Chloroplast</keyword>
<dbReference type="RefSeq" id="YP_009395113.1">
    <property type="nucleotide sequence ID" value="NC_035276.1"/>
</dbReference>
<accession>A0A1Z1MDL3</accession>
<dbReference type="EMBL" id="MF101430">
    <property type="protein sequence ID" value="ARW63881.1"/>
    <property type="molecule type" value="Genomic_DNA"/>
</dbReference>
<organism evidence="1">
    <name type="scientific">Alsidium seaforthii</name>
    <dbReference type="NCBI Taxonomy" id="2007182"/>
    <lineage>
        <taxon>Eukaryota</taxon>
        <taxon>Rhodophyta</taxon>
        <taxon>Florideophyceae</taxon>
        <taxon>Rhodymeniophycidae</taxon>
        <taxon>Ceramiales</taxon>
        <taxon>Rhodomelaceae</taxon>
        <taxon>Polysiphonioideae</taxon>
        <taxon>Alsidium</taxon>
    </lineage>
</organism>
<gene>
    <name evidence="1" type="primary">orf93</name>
</gene>
<protein>
    <submittedName>
        <fullName evidence="1">Uncharacterized protein</fullName>
    </submittedName>
</protein>
<geneLocation type="chloroplast" evidence="1"/>
<evidence type="ECO:0000313" key="1">
    <source>
        <dbReference type="EMBL" id="ARW63881.1"/>
    </source>
</evidence>
<proteinExistence type="predicted"/>
<keyword evidence="1" id="KW-0934">Plastid</keyword>
<dbReference type="GeneID" id="33357089"/>
<reference evidence="1" key="1">
    <citation type="journal article" date="2017" name="J. Phycol.">
        <title>Analysis of chloroplast genomes and a supermatrix inform reclassification of the Rhodomelaceae (Rhodophyta).</title>
        <authorList>
            <person name="Diaz-Tapia P."/>
            <person name="Maggs C.A."/>
            <person name="West J.A."/>
            <person name="Verbruggen H."/>
        </authorList>
    </citation>
    <scope>NUCLEOTIDE SEQUENCE</scope>
    <source>
        <strain evidence="1">PD644</strain>
    </source>
</reference>
<sequence length="93" mass="11726">MFLFKRHCQYKSWETEHQNLKRQFRQSYEAIYTDKEGFLNYKKMVCDIQKKIDEGENKFIKRKRNITEHSKKQKFDMLKNYIEEYRKEKLICM</sequence>